<dbReference type="OrthoDB" id="9807630at2"/>
<dbReference type="Gene3D" id="3.40.50.1000">
    <property type="entry name" value="HAD superfamily/HAD-like"/>
    <property type="match status" value="1"/>
</dbReference>
<dbReference type="GO" id="GO:0005829">
    <property type="term" value="C:cytosol"/>
    <property type="evidence" value="ECO:0007669"/>
    <property type="project" value="TreeGrafter"/>
</dbReference>
<dbReference type="InterPro" id="IPR050155">
    <property type="entry name" value="HAD-like_hydrolase_sf"/>
</dbReference>
<dbReference type="GO" id="GO:0008967">
    <property type="term" value="F:phosphoglycolate phosphatase activity"/>
    <property type="evidence" value="ECO:0007669"/>
    <property type="project" value="TreeGrafter"/>
</dbReference>
<dbReference type="InterPro" id="IPR006439">
    <property type="entry name" value="HAD-SF_hydro_IA"/>
</dbReference>
<gene>
    <name evidence="1" type="ORF">IV52_GL000347</name>
</gene>
<reference evidence="1 2" key="1">
    <citation type="journal article" date="2015" name="Genome Announc.">
        <title>Expanding the biotechnology potential of lactobacilli through comparative genomics of 213 strains and associated genera.</title>
        <authorList>
            <person name="Sun Z."/>
            <person name="Harris H.M."/>
            <person name="McCann A."/>
            <person name="Guo C."/>
            <person name="Argimon S."/>
            <person name="Zhang W."/>
            <person name="Yang X."/>
            <person name="Jeffery I.B."/>
            <person name="Cooney J.C."/>
            <person name="Kagawa T.F."/>
            <person name="Liu W."/>
            <person name="Song Y."/>
            <person name="Salvetti E."/>
            <person name="Wrobel A."/>
            <person name="Rasinkangas P."/>
            <person name="Parkhill J."/>
            <person name="Rea M.C."/>
            <person name="O'Sullivan O."/>
            <person name="Ritari J."/>
            <person name="Douillard F.P."/>
            <person name="Paul Ross R."/>
            <person name="Yang R."/>
            <person name="Briner A.E."/>
            <person name="Felis G.E."/>
            <person name="de Vos W.M."/>
            <person name="Barrangou R."/>
            <person name="Klaenhammer T.R."/>
            <person name="Caufield P.W."/>
            <person name="Cui Y."/>
            <person name="Zhang H."/>
            <person name="O'Toole P.W."/>
        </authorList>
    </citation>
    <scope>NUCLEOTIDE SEQUENCE [LARGE SCALE GENOMIC DNA]</scope>
    <source>
        <strain evidence="1 2">DSM 20690</strain>
    </source>
</reference>
<dbReference type="NCBIfam" id="TIGR01549">
    <property type="entry name" value="HAD-SF-IA-v1"/>
    <property type="match status" value="1"/>
</dbReference>
<organism evidence="1 2">
    <name type="scientific">Fructilactobacillus lindneri DSM 20690 = JCM 11027</name>
    <dbReference type="NCBI Taxonomy" id="1122148"/>
    <lineage>
        <taxon>Bacteria</taxon>
        <taxon>Bacillati</taxon>
        <taxon>Bacillota</taxon>
        <taxon>Bacilli</taxon>
        <taxon>Lactobacillales</taxon>
        <taxon>Lactobacillaceae</taxon>
        <taxon>Fructilactobacillus</taxon>
    </lineage>
</organism>
<keyword evidence="2" id="KW-1185">Reference proteome</keyword>
<protein>
    <recommendedName>
        <fullName evidence="3">Phosphoglycolate phosphatase</fullName>
    </recommendedName>
</protein>
<dbReference type="SFLD" id="SFLDG01129">
    <property type="entry name" value="C1.5:_HAD__Beta-PGM__Phosphata"/>
    <property type="match status" value="1"/>
</dbReference>
<dbReference type="PANTHER" id="PTHR43434:SF25">
    <property type="entry name" value="PHOSPHOGLYCOLATE PHOSPHATASE"/>
    <property type="match status" value="1"/>
</dbReference>
<dbReference type="SUPFAM" id="SSF56784">
    <property type="entry name" value="HAD-like"/>
    <property type="match status" value="1"/>
</dbReference>
<dbReference type="GeneID" id="61250227"/>
<comment type="caution">
    <text evidence="1">The sequence shown here is derived from an EMBL/GenBank/DDBJ whole genome shotgun (WGS) entry which is preliminary data.</text>
</comment>
<proteinExistence type="predicted"/>
<dbReference type="STRING" id="53444.AYR59_05180"/>
<dbReference type="InterPro" id="IPR023214">
    <property type="entry name" value="HAD_sf"/>
</dbReference>
<dbReference type="SFLD" id="SFLDS00003">
    <property type="entry name" value="Haloacid_Dehalogenase"/>
    <property type="match status" value="1"/>
</dbReference>
<dbReference type="PANTHER" id="PTHR43434">
    <property type="entry name" value="PHOSPHOGLYCOLATE PHOSPHATASE"/>
    <property type="match status" value="1"/>
</dbReference>
<dbReference type="Gene3D" id="1.10.150.240">
    <property type="entry name" value="Putative phosphatase, domain 2"/>
    <property type="match status" value="1"/>
</dbReference>
<dbReference type="PATRIC" id="fig|1122148.6.peg.366"/>
<dbReference type="Pfam" id="PF13419">
    <property type="entry name" value="HAD_2"/>
    <property type="match status" value="1"/>
</dbReference>
<evidence type="ECO:0008006" key="3">
    <source>
        <dbReference type="Google" id="ProtNLM"/>
    </source>
</evidence>
<dbReference type="InterPro" id="IPR023198">
    <property type="entry name" value="PGP-like_dom2"/>
</dbReference>
<dbReference type="InterPro" id="IPR036412">
    <property type="entry name" value="HAD-like_sf"/>
</dbReference>
<dbReference type="SFLD" id="SFLDG01135">
    <property type="entry name" value="C1.5.6:_HAD__Beta-PGM__Phospha"/>
    <property type="match status" value="1"/>
</dbReference>
<dbReference type="RefSeq" id="WP_054646135.1">
    <property type="nucleotide sequence ID" value="NZ_FUXS01000001.1"/>
</dbReference>
<dbReference type="EMBL" id="JQBT01000032">
    <property type="protein sequence ID" value="KRN78943.1"/>
    <property type="molecule type" value="Genomic_DNA"/>
</dbReference>
<evidence type="ECO:0000313" key="2">
    <source>
        <dbReference type="Proteomes" id="UP000051565"/>
    </source>
</evidence>
<dbReference type="InterPro" id="IPR041492">
    <property type="entry name" value="HAD_2"/>
</dbReference>
<sequence length="216" mass="24577">MKNFIWDFDGTLFDTYPYMVTAFAKALRKNGIDPIEINPDEIYAQMRIHSLGSAIIKFSALYGIDQERLLKDYRNYEQDEVNLAKPFENVKQVLQLIVANGGKNGLLTHRDDQALHLLEKYDIKKLFTGLVTSKQSFARKPNPESLNYLIKKMNLEVNETAMVGDRELDVAAGNNAGVITILFDFDYMIENDGNPDFIVHSIKEIIPLIKGTQDTV</sequence>
<dbReference type="GO" id="GO:0006281">
    <property type="term" value="P:DNA repair"/>
    <property type="evidence" value="ECO:0007669"/>
    <property type="project" value="TreeGrafter"/>
</dbReference>
<accession>A0A0R2JP67</accession>
<evidence type="ECO:0000313" key="1">
    <source>
        <dbReference type="EMBL" id="KRN78943.1"/>
    </source>
</evidence>
<name>A0A0R2JP67_9LACO</name>
<dbReference type="Proteomes" id="UP000051565">
    <property type="component" value="Unassembled WGS sequence"/>
</dbReference>
<dbReference type="AlphaFoldDB" id="A0A0R2JP67"/>